<keyword evidence="2" id="KW-1133">Transmembrane helix</keyword>
<evidence type="ECO:0000256" key="2">
    <source>
        <dbReference type="SAM" id="Phobius"/>
    </source>
</evidence>
<dbReference type="InParanoid" id="A0A409X873"/>
<evidence type="ECO:0000313" key="4">
    <source>
        <dbReference type="Proteomes" id="UP000283269"/>
    </source>
</evidence>
<proteinExistence type="predicted"/>
<comment type="caution">
    <text evidence="3">The sequence shown here is derived from an EMBL/GenBank/DDBJ whole genome shotgun (WGS) entry which is preliminary data.</text>
</comment>
<accession>A0A409X873</accession>
<organism evidence="3 4">
    <name type="scientific">Psilocybe cyanescens</name>
    <dbReference type="NCBI Taxonomy" id="93625"/>
    <lineage>
        <taxon>Eukaryota</taxon>
        <taxon>Fungi</taxon>
        <taxon>Dikarya</taxon>
        <taxon>Basidiomycota</taxon>
        <taxon>Agaricomycotina</taxon>
        <taxon>Agaricomycetes</taxon>
        <taxon>Agaricomycetidae</taxon>
        <taxon>Agaricales</taxon>
        <taxon>Agaricineae</taxon>
        <taxon>Strophariaceae</taxon>
        <taxon>Psilocybe</taxon>
    </lineage>
</organism>
<gene>
    <name evidence="3" type="ORF">CVT25_009829</name>
</gene>
<protein>
    <submittedName>
        <fullName evidence="3">Uncharacterized protein</fullName>
    </submittedName>
</protein>
<keyword evidence="2" id="KW-0812">Transmembrane</keyword>
<dbReference type="STRING" id="93625.A0A409X873"/>
<reference evidence="3 4" key="1">
    <citation type="journal article" date="2018" name="Evol. Lett.">
        <title>Horizontal gene cluster transfer increased hallucinogenic mushroom diversity.</title>
        <authorList>
            <person name="Reynolds H.T."/>
            <person name="Vijayakumar V."/>
            <person name="Gluck-Thaler E."/>
            <person name="Korotkin H.B."/>
            <person name="Matheny P.B."/>
            <person name="Slot J.C."/>
        </authorList>
    </citation>
    <scope>NUCLEOTIDE SEQUENCE [LARGE SCALE GENOMIC DNA]</scope>
    <source>
        <strain evidence="3 4">2631</strain>
    </source>
</reference>
<dbReference type="EMBL" id="NHYD01002409">
    <property type="protein sequence ID" value="PPQ86945.1"/>
    <property type="molecule type" value="Genomic_DNA"/>
</dbReference>
<keyword evidence="4" id="KW-1185">Reference proteome</keyword>
<evidence type="ECO:0000313" key="3">
    <source>
        <dbReference type="EMBL" id="PPQ86945.1"/>
    </source>
</evidence>
<sequence>MVNTSSHDSDWIFDFCANPRYDSDSDSDCDDNQPTQMASNTVDDLNSIDLSTRKETILYKPNPFIAAKINAVYRTKTRNGPETMQRTTSTSKESSKSKPIQNTIMEGFKTQLLKNRTSKSQPRKASPRKAFCVANATSEQTSRATLVSSSIVQATPLKLNASTTGDHVLLKDSGAYPARDQALAVDLDPTPHKMFAFLFQFLYLPHFFIIYVWPHYAKLYTTQNFEL</sequence>
<dbReference type="AlphaFoldDB" id="A0A409X873"/>
<name>A0A409X873_PSICY</name>
<feature type="transmembrane region" description="Helical" evidence="2">
    <location>
        <begin position="194"/>
        <end position="213"/>
    </location>
</feature>
<dbReference type="OrthoDB" id="3271131at2759"/>
<evidence type="ECO:0000256" key="1">
    <source>
        <dbReference type="SAM" id="MobiDB-lite"/>
    </source>
</evidence>
<feature type="region of interest" description="Disordered" evidence="1">
    <location>
        <begin position="76"/>
        <end position="100"/>
    </location>
</feature>
<dbReference type="Proteomes" id="UP000283269">
    <property type="component" value="Unassembled WGS sequence"/>
</dbReference>
<keyword evidence="2" id="KW-0472">Membrane</keyword>